<reference evidence="7 8" key="1">
    <citation type="submission" date="2024-04" db="EMBL/GenBank/DDBJ databases">
        <title>Polymorphospora sp. isolated from Baiyangdian Lake in Xiong'an New Area.</title>
        <authorList>
            <person name="Zhang X."/>
            <person name="Liu J."/>
        </authorList>
    </citation>
    <scope>NUCLEOTIDE SEQUENCE [LARGE SCALE GENOMIC DNA]</scope>
    <source>
        <strain evidence="7 8">2-325</strain>
    </source>
</reference>
<comment type="pathway">
    <text evidence="4">Cofactor biosynthesis; thiamine diphosphate biosynthesis; 4-amino-2-methyl-5-diphosphomethylpyrimidine from 5-amino-1-(5-phospho-D-ribosyl)imidazole: step 3/3.</text>
</comment>
<dbReference type="InterPro" id="IPR013749">
    <property type="entry name" value="PM/HMP-P_kinase-1"/>
</dbReference>
<organism evidence="7 8">
    <name type="scientific">Polymorphospora lycopeni</name>
    <dbReference type="NCBI Taxonomy" id="3140240"/>
    <lineage>
        <taxon>Bacteria</taxon>
        <taxon>Bacillati</taxon>
        <taxon>Actinomycetota</taxon>
        <taxon>Actinomycetes</taxon>
        <taxon>Micromonosporales</taxon>
        <taxon>Micromonosporaceae</taxon>
        <taxon>Polymorphospora</taxon>
    </lineage>
</organism>
<evidence type="ECO:0000313" key="7">
    <source>
        <dbReference type="EMBL" id="MFB6395942.1"/>
    </source>
</evidence>
<dbReference type="EC" id="2.7.4.7" evidence="7"/>
<evidence type="ECO:0000256" key="1">
    <source>
        <dbReference type="ARBA" id="ARBA00000151"/>
    </source>
</evidence>
<sequence length="289" mass="30493">MHPTDPTDHRQTPRVLSIAGTDPTGGAGIQADLKSIAANGGYGMAVVTALVAQNTMGVRSVHIPPVEFLTEQLDSVSDDVEIDAVKIGMLANSTIIEAVADWLRRQRPPVVVLDPVMVATSGDRLLDERAVDAIRNLVRHADLVTPNIPELAVLADEPAVSRWDDVLEQAHRVSATYGVTVLAKGGHLADGSASDALVDAGGRLSGGRDLFEFPGERIETTNTHGTGCSLSSALATLRPQAPGWEHAVDRAKRWLTESITHGAALRVGHGNGPISHFAGLWAGQDGAWS</sequence>
<evidence type="ECO:0000256" key="4">
    <source>
        <dbReference type="ARBA" id="ARBA00004769"/>
    </source>
</evidence>
<dbReference type="SUPFAM" id="SSF53613">
    <property type="entry name" value="Ribokinase-like"/>
    <property type="match status" value="1"/>
</dbReference>
<proteinExistence type="predicted"/>
<comment type="catalytic activity">
    <reaction evidence="1">
        <text>4-amino-5-hydroxymethyl-2-methylpyrimidine + ATP = 4-amino-2-methyl-5-(phosphooxymethyl)pyrimidine + ADP + H(+)</text>
        <dbReference type="Rhea" id="RHEA:23096"/>
        <dbReference type="ChEBI" id="CHEBI:15378"/>
        <dbReference type="ChEBI" id="CHEBI:16892"/>
        <dbReference type="ChEBI" id="CHEBI:30616"/>
        <dbReference type="ChEBI" id="CHEBI:58354"/>
        <dbReference type="ChEBI" id="CHEBI:456216"/>
        <dbReference type="EC" id="2.7.1.49"/>
    </reaction>
</comment>
<dbReference type="Gene3D" id="3.40.1190.20">
    <property type="match status" value="1"/>
</dbReference>
<dbReference type="GO" id="GO:0008972">
    <property type="term" value="F:phosphomethylpyrimidine kinase activity"/>
    <property type="evidence" value="ECO:0007669"/>
    <property type="project" value="UniProtKB-EC"/>
</dbReference>
<dbReference type="EMBL" id="JBCGDC010000074">
    <property type="protein sequence ID" value="MFB6395942.1"/>
    <property type="molecule type" value="Genomic_DNA"/>
</dbReference>
<evidence type="ECO:0000256" key="3">
    <source>
        <dbReference type="ARBA" id="ARBA00003848"/>
    </source>
</evidence>
<feature type="domain" description="Pyridoxamine kinase/Phosphomethylpyrimidine kinase" evidence="6">
    <location>
        <begin position="22"/>
        <end position="274"/>
    </location>
</feature>
<comment type="function">
    <text evidence="3">Catalyzes the phosphorylation of hydroxymethylpyrimidine phosphate (HMP-P) to HMP-PP, and of HMP to HMP-P.</text>
</comment>
<evidence type="ECO:0000259" key="6">
    <source>
        <dbReference type="Pfam" id="PF08543"/>
    </source>
</evidence>
<dbReference type="EC" id="2.7.1.49" evidence="7"/>
<evidence type="ECO:0000313" key="8">
    <source>
        <dbReference type="Proteomes" id="UP001582793"/>
    </source>
</evidence>
<dbReference type="RefSeq" id="WP_375735574.1">
    <property type="nucleotide sequence ID" value="NZ_JBCGDC010000074.1"/>
</dbReference>
<keyword evidence="7" id="KW-0808">Transferase</keyword>
<protein>
    <submittedName>
        <fullName evidence="7">Bifunctional hydroxymethylpyrimidine kinase/phosphomethylpyrimidine kinase</fullName>
        <ecNumber evidence="7">2.7.1.49</ecNumber>
        <ecNumber evidence="7">2.7.4.7</ecNumber>
    </submittedName>
</protein>
<dbReference type="CDD" id="cd01169">
    <property type="entry name" value="HMPP_kinase"/>
    <property type="match status" value="1"/>
</dbReference>
<dbReference type="Proteomes" id="UP001582793">
    <property type="component" value="Unassembled WGS sequence"/>
</dbReference>
<comment type="catalytic activity">
    <reaction evidence="2">
        <text>4-amino-2-methyl-5-(phosphooxymethyl)pyrimidine + ATP = 4-amino-2-methyl-5-(diphosphooxymethyl)pyrimidine + ADP</text>
        <dbReference type="Rhea" id="RHEA:19893"/>
        <dbReference type="ChEBI" id="CHEBI:30616"/>
        <dbReference type="ChEBI" id="CHEBI:57841"/>
        <dbReference type="ChEBI" id="CHEBI:58354"/>
        <dbReference type="ChEBI" id="CHEBI:456216"/>
        <dbReference type="EC" id="2.7.4.7"/>
    </reaction>
</comment>
<accession>A0ABV5CVH2</accession>
<dbReference type="PANTHER" id="PTHR20858:SF17">
    <property type="entry name" value="HYDROXYMETHYLPYRIMIDINE_PHOSPHOMETHYLPYRIMIDINE KINASE THI20-RELATED"/>
    <property type="match status" value="1"/>
</dbReference>
<dbReference type="Pfam" id="PF08543">
    <property type="entry name" value="Phos_pyr_kin"/>
    <property type="match status" value="1"/>
</dbReference>
<gene>
    <name evidence="7" type="primary">thiD</name>
    <name evidence="7" type="ORF">AAFH96_22955</name>
</gene>
<keyword evidence="5" id="KW-0784">Thiamine biosynthesis</keyword>
<evidence type="ECO:0000256" key="2">
    <source>
        <dbReference type="ARBA" id="ARBA00000565"/>
    </source>
</evidence>
<name>A0ABV5CVH2_9ACTN</name>
<comment type="caution">
    <text evidence="7">The sequence shown here is derived from an EMBL/GenBank/DDBJ whole genome shotgun (WGS) entry which is preliminary data.</text>
</comment>
<evidence type="ECO:0000256" key="5">
    <source>
        <dbReference type="ARBA" id="ARBA00022977"/>
    </source>
</evidence>
<keyword evidence="8" id="KW-1185">Reference proteome</keyword>
<dbReference type="NCBIfam" id="TIGR00097">
    <property type="entry name" value="HMP-P_kinase"/>
    <property type="match status" value="1"/>
</dbReference>
<keyword evidence="7" id="KW-0418">Kinase</keyword>
<dbReference type="GO" id="GO:0008902">
    <property type="term" value="F:hydroxymethylpyrimidine kinase activity"/>
    <property type="evidence" value="ECO:0007669"/>
    <property type="project" value="UniProtKB-EC"/>
</dbReference>
<dbReference type="PANTHER" id="PTHR20858">
    <property type="entry name" value="PHOSPHOMETHYLPYRIMIDINE KINASE"/>
    <property type="match status" value="1"/>
</dbReference>
<dbReference type="InterPro" id="IPR004399">
    <property type="entry name" value="HMP/HMP-P_kinase_dom"/>
</dbReference>
<dbReference type="InterPro" id="IPR029056">
    <property type="entry name" value="Ribokinase-like"/>
</dbReference>